<evidence type="ECO:0000256" key="6">
    <source>
        <dbReference type="ARBA" id="ARBA00023186"/>
    </source>
</evidence>
<dbReference type="InterPro" id="IPR037523">
    <property type="entry name" value="VOC_core"/>
</dbReference>
<feature type="domain" description="VOC" evidence="7">
    <location>
        <begin position="303"/>
        <end position="428"/>
    </location>
</feature>
<reference evidence="11" key="3">
    <citation type="submission" date="2022-09" db="EMBL/GenBank/DDBJ databases">
        <title>Complete genome sequence of Vulcanisaeta souniana.</title>
        <authorList>
            <person name="Kato S."/>
            <person name="Itoh T."/>
            <person name="Ohkuma M."/>
        </authorList>
    </citation>
    <scope>NUCLEOTIDE SEQUENCE [LARGE SCALE GENOMIC DNA]</scope>
    <source>
        <strain evidence="11">JCM 11219</strain>
    </source>
</reference>
<protein>
    <recommendedName>
        <fullName evidence="7">VOC domain-containing protein</fullName>
    </recommendedName>
</protein>
<evidence type="ECO:0000256" key="5">
    <source>
        <dbReference type="ARBA" id="ARBA00023134"/>
    </source>
</evidence>
<evidence type="ECO:0000313" key="8">
    <source>
        <dbReference type="EMBL" id="BDR90949.1"/>
    </source>
</evidence>
<dbReference type="NCBIfam" id="TIGR00750">
    <property type="entry name" value="lao"/>
    <property type="match status" value="1"/>
</dbReference>
<evidence type="ECO:0000256" key="1">
    <source>
        <dbReference type="ARBA" id="ARBA00009308"/>
    </source>
</evidence>
<dbReference type="GO" id="GO:0003924">
    <property type="term" value="F:GTPase activity"/>
    <property type="evidence" value="ECO:0007669"/>
    <property type="project" value="InterPro"/>
</dbReference>
<keyword evidence="11" id="KW-1185">Reference proteome</keyword>
<dbReference type="EMBL" id="AP026830">
    <property type="protein sequence ID" value="BDR90949.1"/>
    <property type="molecule type" value="Genomic_DNA"/>
</dbReference>
<dbReference type="InterPro" id="IPR052040">
    <property type="entry name" value="GTPase/Isobutyryl-CoA_mutase"/>
</dbReference>
<dbReference type="CDD" id="cd07249">
    <property type="entry name" value="MMCE"/>
    <property type="match status" value="1"/>
</dbReference>
<dbReference type="InterPro" id="IPR017515">
    <property type="entry name" value="MeMalonyl-CoA_epimerase"/>
</dbReference>
<dbReference type="Pfam" id="PF13669">
    <property type="entry name" value="Glyoxalase_4"/>
    <property type="match status" value="1"/>
</dbReference>
<dbReference type="SUPFAM" id="SSF52540">
    <property type="entry name" value="P-loop containing nucleoside triphosphate hydrolases"/>
    <property type="match status" value="1"/>
</dbReference>
<dbReference type="Gene3D" id="3.40.50.300">
    <property type="entry name" value="P-loop containing nucleotide triphosphate hydrolases"/>
    <property type="match status" value="1"/>
</dbReference>
<proteinExistence type="inferred from homology"/>
<dbReference type="InterPro" id="IPR027417">
    <property type="entry name" value="P-loop_NTPase"/>
</dbReference>
<dbReference type="AlphaFoldDB" id="A0A830E7L5"/>
<reference evidence="9" key="1">
    <citation type="journal article" date="2014" name="Int. J. Syst. Evol. Microbiol.">
        <title>Complete genome sequence of Corynebacterium casei LMG S-19264T (=DSM 44701T), isolated from a smear-ripened cheese.</title>
        <authorList>
            <consortium name="US DOE Joint Genome Institute (JGI-PGF)"/>
            <person name="Walter F."/>
            <person name="Albersmeier A."/>
            <person name="Kalinowski J."/>
            <person name="Ruckert C."/>
        </authorList>
    </citation>
    <scope>NUCLEOTIDE SEQUENCE</scope>
    <source>
        <strain evidence="9">JCM 11219</strain>
    </source>
</reference>
<evidence type="ECO:0000259" key="7">
    <source>
        <dbReference type="PROSITE" id="PS51819"/>
    </source>
</evidence>
<dbReference type="EMBL" id="BMNM01000006">
    <property type="protein sequence ID" value="GGI79563.1"/>
    <property type="molecule type" value="Genomic_DNA"/>
</dbReference>
<evidence type="ECO:0000313" key="9">
    <source>
        <dbReference type="EMBL" id="GGI79563.1"/>
    </source>
</evidence>
<evidence type="ECO:0000256" key="4">
    <source>
        <dbReference type="ARBA" id="ARBA00022801"/>
    </source>
</evidence>
<organism evidence="9 10">
    <name type="scientific">Vulcanisaeta souniana JCM 11219</name>
    <dbReference type="NCBI Taxonomy" id="1293586"/>
    <lineage>
        <taxon>Archaea</taxon>
        <taxon>Thermoproteota</taxon>
        <taxon>Thermoprotei</taxon>
        <taxon>Thermoproteales</taxon>
        <taxon>Thermoproteaceae</taxon>
        <taxon>Vulcanisaeta</taxon>
    </lineage>
</organism>
<dbReference type="PROSITE" id="PS51819">
    <property type="entry name" value="VOC"/>
    <property type="match status" value="1"/>
</dbReference>
<reference evidence="9" key="2">
    <citation type="submission" date="2020-09" db="EMBL/GenBank/DDBJ databases">
        <authorList>
            <person name="Sun Q."/>
            <person name="Ohkuma M."/>
        </authorList>
    </citation>
    <scope>NUCLEOTIDE SEQUENCE</scope>
    <source>
        <strain evidence="9">JCM 11219</strain>
    </source>
</reference>
<evidence type="ECO:0000313" key="11">
    <source>
        <dbReference type="Proteomes" id="UP001060771"/>
    </source>
</evidence>
<evidence type="ECO:0000256" key="2">
    <source>
        <dbReference type="ARBA" id="ARBA00009625"/>
    </source>
</evidence>
<reference evidence="8" key="4">
    <citation type="journal article" date="2023" name="Microbiol. Resour. Announc.">
        <title>Complete Genome Sequence of Vulcanisaeta souniana Strain IC-059, a Hyperthermophilic Archaeon Isolated from Hot Spring Water in Japan.</title>
        <authorList>
            <person name="Kato S."/>
            <person name="Itoh T."/>
            <person name="Wu L."/>
            <person name="Ma J."/>
            <person name="Ohkuma M."/>
        </authorList>
    </citation>
    <scope>NUCLEOTIDE SEQUENCE</scope>
    <source>
        <strain evidence="8">JCM 11219</strain>
    </source>
</reference>
<dbReference type="RefSeq" id="WP_188603439.1">
    <property type="nucleotide sequence ID" value="NZ_AP026830.1"/>
</dbReference>
<name>A0A830E7L5_9CREN</name>
<dbReference type="SUPFAM" id="SSF54593">
    <property type="entry name" value="Glyoxalase/Bleomycin resistance protein/Dihydroxybiphenyl dioxygenase"/>
    <property type="match status" value="1"/>
</dbReference>
<keyword evidence="3" id="KW-0547">Nucleotide-binding</keyword>
<evidence type="ECO:0000256" key="3">
    <source>
        <dbReference type="ARBA" id="ARBA00022741"/>
    </source>
</evidence>
<dbReference type="NCBIfam" id="TIGR03081">
    <property type="entry name" value="metmalonyl_epim"/>
    <property type="match status" value="1"/>
</dbReference>
<comment type="similarity">
    <text evidence="1">Belongs to the methylmalonyl-CoA epimerase family.</text>
</comment>
<dbReference type="InterPro" id="IPR029068">
    <property type="entry name" value="Glyas_Bleomycin-R_OHBP_Dase"/>
</dbReference>
<dbReference type="PANTHER" id="PTHR43087:SF1">
    <property type="entry name" value="LAO_AO TRANSPORT SYSTEM ATPASE"/>
    <property type="match status" value="1"/>
</dbReference>
<dbReference type="Proteomes" id="UP001060771">
    <property type="component" value="Chromosome"/>
</dbReference>
<dbReference type="OrthoDB" id="21324at2157"/>
<dbReference type="PANTHER" id="PTHR43087">
    <property type="entry name" value="LYSINE/ARGININE/ORNITHINE TRANSPORT SYSTEM KINASE"/>
    <property type="match status" value="1"/>
</dbReference>
<dbReference type="InterPro" id="IPR005129">
    <property type="entry name" value="GTPase_ArgK"/>
</dbReference>
<dbReference type="SMART" id="SM00382">
    <property type="entry name" value="AAA"/>
    <property type="match status" value="1"/>
</dbReference>
<keyword evidence="6" id="KW-0143">Chaperone</keyword>
<dbReference type="GeneID" id="76205592"/>
<evidence type="ECO:0000313" key="10">
    <source>
        <dbReference type="Proteomes" id="UP000657075"/>
    </source>
</evidence>
<keyword evidence="5" id="KW-0342">GTP-binding</keyword>
<dbReference type="Gene3D" id="3.10.180.10">
    <property type="entry name" value="2,3-Dihydroxybiphenyl 1,2-Dioxygenase, domain 1"/>
    <property type="match status" value="1"/>
</dbReference>
<dbReference type="Pfam" id="PF03308">
    <property type="entry name" value="MeaB"/>
    <property type="match status" value="1"/>
</dbReference>
<sequence>MDLGDLLKRARSWDKLAIAKLITLAEEGIELPLENQRRSHVIGVTGPPGAGKSTLIYSMARKIPQDRRIAILTIDPSSPFTGGSFMGNRIRMQELTSRPNIYIRSMATRGIRGGLNYATIAAINVLEYAGADYIFLETVGAGQSDTDVKYVADTILVLVPPLSGDEIQALKSGLMEIGDIYVVSKSDNQVAESTYRDLMAMIDMVKEIKSDSWKPIVVRVSGLYGYGVDDLIKVIDDRFRELMNNGKLNEMLISRRVLEMRLYAYDLLEKSLSERRDLEKEVVNGRLSPQEAARRLLNAGKPRLDHVAIAVKNLDSAVEKFRRLGLRVSEPMIVEEQGVKIAMVWLGNTRIELLEPLNPGSTVARFLESRGEGIHHIALEVDDLDEFIKTAKGSGLVIIGGPSKGAEGVVVFIHPKSLNGVLLELVKRQVLNE</sequence>
<keyword evidence="4" id="KW-0378">Hydrolase</keyword>
<dbReference type="GO" id="GO:0005525">
    <property type="term" value="F:GTP binding"/>
    <property type="evidence" value="ECO:0007669"/>
    <property type="project" value="UniProtKB-KW"/>
</dbReference>
<accession>A0A830E7L5</accession>
<dbReference type="Proteomes" id="UP000657075">
    <property type="component" value="Unassembled WGS sequence"/>
</dbReference>
<gene>
    <name evidence="9" type="ORF">GCM10007112_15580</name>
    <name evidence="8" type="ORF">Vsou_00420</name>
</gene>
<comment type="similarity">
    <text evidence="2">Belongs to the SIMIBI class G3E GTPase family. ArgK/MeaB subfamily.</text>
</comment>
<dbReference type="InterPro" id="IPR003593">
    <property type="entry name" value="AAA+_ATPase"/>
</dbReference>